<reference evidence="5 6" key="1">
    <citation type="submission" date="2020-07" db="EMBL/GenBank/DDBJ databases">
        <authorList>
            <person name="Feng H."/>
        </authorList>
    </citation>
    <scope>NUCLEOTIDE SEQUENCE [LARGE SCALE GENOMIC DNA]</scope>
    <source>
        <strain evidence="6">s-11</strain>
    </source>
</reference>
<dbReference type="Gene3D" id="2.40.50.90">
    <property type="match status" value="1"/>
</dbReference>
<comment type="caution">
    <text evidence="5">The sequence shown here is derived from an EMBL/GenBank/DDBJ whole genome shotgun (WGS) entry which is preliminary data.</text>
</comment>
<keyword evidence="3" id="KW-0378">Hydrolase</keyword>
<dbReference type="OrthoDB" id="4376109at2"/>
<dbReference type="PROSITE" id="PS50830">
    <property type="entry name" value="TNASE_3"/>
    <property type="match status" value="1"/>
</dbReference>
<dbReference type="PROSITE" id="PS51257">
    <property type="entry name" value="PROKAR_LIPOPROTEIN"/>
    <property type="match status" value="1"/>
</dbReference>
<evidence type="ECO:0000256" key="1">
    <source>
        <dbReference type="ARBA" id="ARBA00022722"/>
    </source>
</evidence>
<keyword evidence="2" id="KW-0255">Endonuclease</keyword>
<keyword evidence="1" id="KW-0540">Nuclease</keyword>
<dbReference type="InterPro" id="IPR016071">
    <property type="entry name" value="Staphylococal_nuclease_OB-fold"/>
</dbReference>
<protein>
    <submittedName>
        <fullName evidence="5">Thermonuclease family protein</fullName>
    </submittedName>
</protein>
<evidence type="ECO:0000313" key="5">
    <source>
        <dbReference type="EMBL" id="MBA4543272.1"/>
    </source>
</evidence>
<dbReference type="GO" id="GO:0016787">
    <property type="term" value="F:hydrolase activity"/>
    <property type="evidence" value="ECO:0007669"/>
    <property type="project" value="UniProtKB-KW"/>
</dbReference>
<organism evidence="5 6">
    <name type="scientific">Thermoactinomyces daqus</name>
    <dbReference type="NCBI Taxonomy" id="1329516"/>
    <lineage>
        <taxon>Bacteria</taxon>
        <taxon>Bacillati</taxon>
        <taxon>Bacillota</taxon>
        <taxon>Bacilli</taxon>
        <taxon>Bacillales</taxon>
        <taxon>Thermoactinomycetaceae</taxon>
        <taxon>Thermoactinomyces</taxon>
    </lineage>
</organism>
<accession>A0A7W1XAS7</accession>
<dbReference type="AlphaFoldDB" id="A0A7W1XAS7"/>
<dbReference type="InterPro" id="IPR035451">
    <property type="entry name" value="Ada-like_dom_sf"/>
</dbReference>
<dbReference type="Proteomes" id="UP000530514">
    <property type="component" value="Unassembled WGS sequence"/>
</dbReference>
<dbReference type="InterPro" id="IPR035437">
    <property type="entry name" value="SNase_OB-fold_sf"/>
</dbReference>
<dbReference type="PANTHER" id="PTHR12302:SF3">
    <property type="entry name" value="SERINE_THREONINE-PROTEIN KINASE 31"/>
    <property type="match status" value="1"/>
</dbReference>
<name>A0A7W1XAS7_9BACL</name>
<sequence length="231" mass="26388">MWKGSSKIISIFLSAVLIFLLSGCSKDDKVEIPASSVQVIDGDTIKVRMKGKEDTVRFLLVDAPETHNDRLGKQPLGDEAKEFTEQMIKHAKKIELEKDQSTRDNYGRFLAYVYADGKSVQEELLKNGFARVAYVYKPNTKYAKEYEEFEQQARNKKVGIWQWDGYVRKDGFHPEATRNVFAASKNSDVYHPADCYVVKDIKPDNLIYFYSEASAKASGRHRSDVKGCWAH</sequence>
<dbReference type="Pfam" id="PF00565">
    <property type="entry name" value="SNase"/>
    <property type="match status" value="1"/>
</dbReference>
<dbReference type="EMBL" id="JACEIP010000014">
    <property type="protein sequence ID" value="MBA4543272.1"/>
    <property type="molecule type" value="Genomic_DNA"/>
</dbReference>
<keyword evidence="6" id="KW-1185">Reference proteome</keyword>
<dbReference type="GO" id="GO:0004519">
    <property type="term" value="F:endonuclease activity"/>
    <property type="evidence" value="ECO:0007669"/>
    <property type="project" value="UniProtKB-KW"/>
</dbReference>
<feature type="domain" description="TNase-like" evidence="4">
    <location>
        <begin position="30"/>
        <end position="163"/>
    </location>
</feature>
<dbReference type="PANTHER" id="PTHR12302">
    <property type="entry name" value="EBNA2 BINDING PROTEIN P100"/>
    <property type="match status" value="1"/>
</dbReference>
<dbReference type="SUPFAM" id="SSF50199">
    <property type="entry name" value="Staphylococcal nuclease"/>
    <property type="match status" value="1"/>
</dbReference>
<gene>
    <name evidence="5" type="ORF">H1164_10225</name>
</gene>
<proteinExistence type="predicted"/>
<dbReference type="Gene3D" id="3.40.10.10">
    <property type="entry name" value="DNA Methylphosphotriester Repair Domain"/>
    <property type="match status" value="1"/>
</dbReference>
<evidence type="ECO:0000313" key="6">
    <source>
        <dbReference type="Proteomes" id="UP000530514"/>
    </source>
</evidence>
<evidence type="ECO:0000259" key="4">
    <source>
        <dbReference type="PROSITE" id="PS50830"/>
    </source>
</evidence>
<dbReference type="SMART" id="SM00318">
    <property type="entry name" value="SNc"/>
    <property type="match status" value="1"/>
</dbReference>
<evidence type="ECO:0000256" key="2">
    <source>
        <dbReference type="ARBA" id="ARBA00022759"/>
    </source>
</evidence>
<evidence type="ECO:0000256" key="3">
    <source>
        <dbReference type="ARBA" id="ARBA00022801"/>
    </source>
</evidence>
<dbReference type="RefSeq" id="WP_081943720.1">
    <property type="nucleotide sequence ID" value="NZ_JACEIP010000014.1"/>
</dbReference>
<dbReference type="CDD" id="cd00175">
    <property type="entry name" value="SNc"/>
    <property type="match status" value="1"/>
</dbReference>